<dbReference type="InterPro" id="IPR037151">
    <property type="entry name" value="AlkB-like_sf"/>
</dbReference>
<gene>
    <name evidence="2" type="ORF">EDB92DRAFT_1788246</name>
</gene>
<keyword evidence="3" id="KW-1185">Reference proteome</keyword>
<reference evidence="2" key="1">
    <citation type="submission" date="2022-01" db="EMBL/GenBank/DDBJ databases">
        <title>Comparative genomics reveals a dynamic genome evolution in the ectomycorrhizal milk-cap (Lactarius) mushrooms.</title>
        <authorList>
            <consortium name="DOE Joint Genome Institute"/>
            <person name="Lebreton A."/>
            <person name="Tang N."/>
            <person name="Kuo A."/>
            <person name="LaButti K."/>
            <person name="Drula E."/>
            <person name="Barry K."/>
            <person name="Clum A."/>
            <person name="Lipzen A."/>
            <person name="Mousain D."/>
            <person name="Ng V."/>
            <person name="Wang R."/>
            <person name="Wang X."/>
            <person name="Dai Y."/>
            <person name="Henrissat B."/>
            <person name="Grigoriev I.V."/>
            <person name="Guerin-Laguette A."/>
            <person name="Yu F."/>
            <person name="Martin F.M."/>
        </authorList>
    </citation>
    <scope>NUCLEOTIDE SEQUENCE</scope>
    <source>
        <strain evidence="2">QP</strain>
    </source>
</reference>
<evidence type="ECO:0000259" key="1">
    <source>
        <dbReference type="Pfam" id="PF13532"/>
    </source>
</evidence>
<dbReference type="Proteomes" id="UP001201163">
    <property type="component" value="Unassembled WGS sequence"/>
</dbReference>
<evidence type="ECO:0000313" key="3">
    <source>
        <dbReference type="Proteomes" id="UP001201163"/>
    </source>
</evidence>
<dbReference type="GO" id="GO:0016706">
    <property type="term" value="F:2-oxoglutarate-dependent dioxygenase activity"/>
    <property type="evidence" value="ECO:0007669"/>
    <property type="project" value="TreeGrafter"/>
</dbReference>
<dbReference type="GO" id="GO:0006974">
    <property type="term" value="P:DNA damage response"/>
    <property type="evidence" value="ECO:0007669"/>
    <property type="project" value="InterPro"/>
</dbReference>
<evidence type="ECO:0000313" key="2">
    <source>
        <dbReference type="EMBL" id="KAH9001237.1"/>
    </source>
</evidence>
<dbReference type="Pfam" id="PF13532">
    <property type="entry name" value="2OG-FeII_Oxy_2"/>
    <property type="match status" value="1"/>
</dbReference>
<name>A0AAD4LST0_9AGAM</name>
<dbReference type="PANTHER" id="PTHR21052">
    <property type="entry name" value="SPERMATOGENESIS ASSOCIATED 11-RELATED"/>
    <property type="match status" value="1"/>
</dbReference>
<dbReference type="GO" id="GO:0006631">
    <property type="term" value="P:fatty acid metabolic process"/>
    <property type="evidence" value="ECO:0007669"/>
    <property type="project" value="TreeGrafter"/>
</dbReference>
<protein>
    <recommendedName>
        <fullName evidence="1">Alpha-ketoglutarate-dependent dioxygenase AlkB-like domain-containing protein</fullName>
    </recommendedName>
</protein>
<comment type="caution">
    <text evidence="2">The sequence shown here is derived from an EMBL/GenBank/DDBJ whole genome shotgun (WGS) entry which is preliminary data.</text>
</comment>
<dbReference type="InterPro" id="IPR027450">
    <property type="entry name" value="AlkB-like"/>
</dbReference>
<dbReference type="GO" id="GO:0005759">
    <property type="term" value="C:mitochondrial matrix"/>
    <property type="evidence" value="ECO:0007669"/>
    <property type="project" value="TreeGrafter"/>
</dbReference>
<dbReference type="PANTHER" id="PTHR21052:SF0">
    <property type="entry name" value="ALPHA-KETOGLUTARATE-DEPENDENT DIOXYGENASE ALKB HOMOLOG 7, MITOCHONDRIAL"/>
    <property type="match status" value="1"/>
</dbReference>
<proteinExistence type="predicted"/>
<feature type="domain" description="Alpha-ketoglutarate-dependent dioxygenase AlkB-like" evidence="1">
    <location>
        <begin position="21"/>
        <end position="234"/>
    </location>
</feature>
<dbReference type="SUPFAM" id="SSF51197">
    <property type="entry name" value="Clavaminate synthase-like"/>
    <property type="match status" value="1"/>
</dbReference>
<sequence>MQRYHSILRRYSTRSALPADFQWFPRFFNPTEQHALLSAALRKLDVAEPTAARKRRRDFLVSHQQDRLRDTGDLKDVFLPDEFYHFEEGHYDGVIKRFRETRVSSWDDEKDPVFRSALGRLEVLCPNAGRTQTHLLHLASDGEILPHIDNVDASGSWILGVSLGSDRVLRMESLEADSDCSPRHTFDVTLPSGSVYIQRDDVRYNYKHSILRAEPIPAQVTPQAQGQRLSIMVRVRFQLVPILREIMNTF</sequence>
<accession>A0AAD4LST0</accession>
<dbReference type="Gene3D" id="2.60.120.590">
    <property type="entry name" value="Alpha-ketoglutarate-dependent dioxygenase AlkB-like"/>
    <property type="match status" value="1"/>
</dbReference>
<dbReference type="AlphaFoldDB" id="A0AAD4LST0"/>
<dbReference type="EMBL" id="JAKELL010000001">
    <property type="protein sequence ID" value="KAH9001237.1"/>
    <property type="molecule type" value="Genomic_DNA"/>
</dbReference>
<organism evidence="2 3">
    <name type="scientific">Lactarius akahatsu</name>
    <dbReference type="NCBI Taxonomy" id="416441"/>
    <lineage>
        <taxon>Eukaryota</taxon>
        <taxon>Fungi</taxon>
        <taxon>Dikarya</taxon>
        <taxon>Basidiomycota</taxon>
        <taxon>Agaricomycotina</taxon>
        <taxon>Agaricomycetes</taxon>
        <taxon>Russulales</taxon>
        <taxon>Russulaceae</taxon>
        <taxon>Lactarius</taxon>
    </lineage>
</organism>
<dbReference type="InterPro" id="IPR032870">
    <property type="entry name" value="ALKBH7-like"/>
</dbReference>